<dbReference type="Gene3D" id="3.60.10.10">
    <property type="entry name" value="Endonuclease/exonuclease/phosphatase"/>
    <property type="match status" value="1"/>
</dbReference>
<dbReference type="SMART" id="SM00343">
    <property type="entry name" value="ZnF_C2HC"/>
    <property type="match status" value="2"/>
</dbReference>
<dbReference type="GO" id="GO:0003676">
    <property type="term" value="F:nucleic acid binding"/>
    <property type="evidence" value="ECO:0007669"/>
    <property type="project" value="InterPro"/>
</dbReference>
<dbReference type="InterPro" id="IPR043502">
    <property type="entry name" value="DNA/RNA_pol_sf"/>
</dbReference>
<dbReference type="GO" id="GO:0071897">
    <property type="term" value="P:DNA biosynthetic process"/>
    <property type="evidence" value="ECO:0007669"/>
    <property type="project" value="UniProtKB-ARBA"/>
</dbReference>
<dbReference type="InterPro" id="IPR001878">
    <property type="entry name" value="Znf_CCHC"/>
</dbReference>
<dbReference type="PROSITE" id="PS50878">
    <property type="entry name" value="RT_POL"/>
    <property type="match status" value="1"/>
</dbReference>
<feature type="compositionally biased region" description="Low complexity" evidence="1">
    <location>
        <begin position="51"/>
        <end position="75"/>
    </location>
</feature>
<dbReference type="CDD" id="cd01650">
    <property type="entry name" value="RT_nLTR_like"/>
    <property type="match status" value="1"/>
</dbReference>
<feature type="compositionally biased region" description="Low complexity" evidence="1">
    <location>
        <begin position="22"/>
        <end position="34"/>
    </location>
</feature>
<dbReference type="Pfam" id="PF00078">
    <property type="entry name" value="RVT_1"/>
    <property type="match status" value="1"/>
</dbReference>
<gene>
    <name evidence="3" type="ORF">FWK35_00026073</name>
</gene>
<feature type="region of interest" description="Disordered" evidence="1">
    <location>
        <begin position="1"/>
        <end position="75"/>
    </location>
</feature>
<sequence>MDVHNRNLVTASGDSDPQMPAVGSEQVSSRGSSSNDHRTTGVDSQAPGSLKATSAATNATNKDTQQPSPSGSLGSLVSAMSSLKSQIIGQQSALSLMLEKASALDIMSAKTKSSQVQIAIEGVLKTIDLVRNSHDSIVKAFKISTRLTQDHAGECAQLSKIMTKHPAKSAASQTDPPVQGGACHAAFRDASTNTSQPIGELASYESPRRQSQQQPERQRELRAQPPPQPRKRRRKQQQPRTPVNPEPDPKGTVTEEWSAVTRKPRKPKPTRPPDEKSGRQDPSNRPKRPPPDAIAIKPSSMHTFADILKAVREVDVDKTGAHITSIAESRGGEVLVKVTRGESQRIGLEAAIRDDLGDRAVVRGLVSYVDLDITGLDGVTTETEVADALKKAAGLPPNDTSVRVKNVRPAHNGTRRATASLKRVDAPGIIKAGKVRIGLVWAKVRLREKVVRCFNCLGYGHVRSKCTGTDRRDACSLCATSGHRAVECSNPPRCAACEDLNAPTDHYPGSNRHFLPMPVILQINLNCCKAAQDLMYQMAAEKSADFQIVLEFNKADPSWYVDSNNKAAIVNVNSATITSPGASEAGFRWIASAGMRIYSCYWSPNTSISDYRDFLFRLERSIRTATGEILLAGDFNAKHSDWGSRINDPRGEALSDMIHALGLLVCNTGNAPTFKTSSIIDVTFCSPGLAGRVSDWHVLDIESLSDHHYTNTPLQDSSSYRPLCLLDSSAKLLEKVIDHRLREHLDTNSGLSDRQFGFRCGRSTTDAVNLMMSIAEDSVANHKTGVLTLDVRNAFNSASWDRIIDALREKDTPVYLCRLIDSYLSERSITYTTSGGQTTVKLSSGVPQGSVLGPTLWNVLYNDLLNVRLPQSVTPIAFADDIALVSKARENYNIEKDLTEAASSASDWLREAGLHIAAQKSEVLIITSRRKHNDVDVTVEGAKVQTSSSIRYLGIQIDSKLNFIEHANIVSAKASAACQKLSRIMPNISAATPRKRKLLGNVVNSLLLFGAPIWANRMSATGKDKMAKVQRKTALRVCSAYCTVSAEAALVVASMPPIDILAKERLYIYDNKDDPEATRKAREASQALWQTRWDASGKGRWTHRLIPHIVPWITRKHGEVNFHLTQFFTSHGCFPAYLHRFGKLDSPVCWYCGLEADDANHTVFVCDAWETRRSRVNTALNTTISPDNIVPIMLRDKNSWNAVSSFIHEVMVKKEDEERRRQALQ</sequence>
<keyword evidence="4" id="KW-1185">Reference proteome</keyword>
<dbReference type="SUPFAM" id="SSF56219">
    <property type="entry name" value="DNase I-like"/>
    <property type="match status" value="1"/>
</dbReference>
<feature type="domain" description="Reverse transcriptase" evidence="2">
    <location>
        <begin position="693"/>
        <end position="957"/>
    </location>
</feature>
<feature type="non-terminal residue" evidence="3">
    <location>
        <position position="1225"/>
    </location>
</feature>
<organism evidence="3 4">
    <name type="scientific">Aphis craccivora</name>
    <name type="common">Cowpea aphid</name>
    <dbReference type="NCBI Taxonomy" id="307492"/>
    <lineage>
        <taxon>Eukaryota</taxon>
        <taxon>Metazoa</taxon>
        <taxon>Ecdysozoa</taxon>
        <taxon>Arthropoda</taxon>
        <taxon>Hexapoda</taxon>
        <taxon>Insecta</taxon>
        <taxon>Pterygota</taxon>
        <taxon>Neoptera</taxon>
        <taxon>Paraneoptera</taxon>
        <taxon>Hemiptera</taxon>
        <taxon>Sternorrhyncha</taxon>
        <taxon>Aphidomorpha</taxon>
        <taxon>Aphidoidea</taxon>
        <taxon>Aphididae</taxon>
        <taxon>Aphidini</taxon>
        <taxon>Aphis</taxon>
        <taxon>Aphis</taxon>
    </lineage>
</organism>
<evidence type="ECO:0000313" key="3">
    <source>
        <dbReference type="EMBL" id="KAF0757543.1"/>
    </source>
</evidence>
<proteinExistence type="predicted"/>
<dbReference type="Gene3D" id="4.10.60.10">
    <property type="entry name" value="Zinc finger, CCHC-type"/>
    <property type="match status" value="1"/>
</dbReference>
<accession>A0A6G0YK55</accession>
<dbReference type="InterPro" id="IPR005135">
    <property type="entry name" value="Endo/exonuclease/phosphatase"/>
</dbReference>
<name>A0A6G0YK55_APHCR</name>
<comment type="caution">
    <text evidence="3">The sequence shown here is derived from an EMBL/GenBank/DDBJ whole genome shotgun (WGS) entry which is preliminary data.</text>
</comment>
<feature type="region of interest" description="Disordered" evidence="1">
    <location>
        <begin position="190"/>
        <end position="298"/>
    </location>
</feature>
<protein>
    <recommendedName>
        <fullName evidence="2">Reverse transcriptase domain-containing protein</fullName>
    </recommendedName>
</protein>
<dbReference type="EMBL" id="VUJU01003544">
    <property type="protein sequence ID" value="KAF0757543.1"/>
    <property type="molecule type" value="Genomic_DNA"/>
</dbReference>
<feature type="compositionally biased region" description="Basic and acidic residues" evidence="1">
    <location>
        <begin position="271"/>
        <end position="284"/>
    </location>
</feature>
<dbReference type="Proteomes" id="UP000478052">
    <property type="component" value="Unassembled WGS sequence"/>
</dbReference>
<dbReference type="PANTHER" id="PTHR19446">
    <property type="entry name" value="REVERSE TRANSCRIPTASES"/>
    <property type="match status" value="1"/>
</dbReference>
<dbReference type="Pfam" id="PF14529">
    <property type="entry name" value="Exo_endo_phos_2"/>
    <property type="match status" value="1"/>
</dbReference>
<dbReference type="SUPFAM" id="SSF57756">
    <property type="entry name" value="Retrovirus zinc finger-like domains"/>
    <property type="match status" value="1"/>
</dbReference>
<dbReference type="GO" id="GO:0008270">
    <property type="term" value="F:zinc ion binding"/>
    <property type="evidence" value="ECO:0007669"/>
    <property type="project" value="InterPro"/>
</dbReference>
<dbReference type="InterPro" id="IPR000477">
    <property type="entry name" value="RT_dom"/>
</dbReference>
<evidence type="ECO:0000259" key="2">
    <source>
        <dbReference type="PROSITE" id="PS50878"/>
    </source>
</evidence>
<dbReference type="SUPFAM" id="SSF56672">
    <property type="entry name" value="DNA/RNA polymerases"/>
    <property type="match status" value="1"/>
</dbReference>
<evidence type="ECO:0000313" key="4">
    <source>
        <dbReference type="Proteomes" id="UP000478052"/>
    </source>
</evidence>
<dbReference type="CDD" id="cd09077">
    <property type="entry name" value="R1-I-EN"/>
    <property type="match status" value="1"/>
</dbReference>
<dbReference type="InterPro" id="IPR036691">
    <property type="entry name" value="Endo/exonu/phosph_ase_sf"/>
</dbReference>
<evidence type="ECO:0000256" key="1">
    <source>
        <dbReference type="SAM" id="MobiDB-lite"/>
    </source>
</evidence>
<dbReference type="AlphaFoldDB" id="A0A6G0YK55"/>
<dbReference type="InterPro" id="IPR036875">
    <property type="entry name" value="Znf_CCHC_sf"/>
</dbReference>
<dbReference type="OrthoDB" id="415822at2759"/>
<reference evidence="3 4" key="1">
    <citation type="submission" date="2019-08" db="EMBL/GenBank/DDBJ databases">
        <title>Whole genome of Aphis craccivora.</title>
        <authorList>
            <person name="Voronova N.V."/>
            <person name="Shulinski R.S."/>
            <person name="Bandarenka Y.V."/>
            <person name="Zhorov D.G."/>
            <person name="Warner D."/>
        </authorList>
    </citation>
    <scope>NUCLEOTIDE SEQUENCE [LARGE SCALE GENOMIC DNA]</scope>
    <source>
        <strain evidence="3">180601</strain>
        <tissue evidence="3">Whole Body</tissue>
    </source>
</reference>
<dbReference type="GO" id="GO:0003824">
    <property type="term" value="F:catalytic activity"/>
    <property type="evidence" value="ECO:0007669"/>
    <property type="project" value="InterPro"/>
</dbReference>